<reference evidence="2" key="1">
    <citation type="submission" date="2022-01" db="EMBL/GenBank/DDBJ databases">
        <authorList>
            <person name="Lagorce A."/>
        </authorList>
    </citation>
    <scope>NUCLEOTIDE SEQUENCE</scope>
    <source>
        <strain evidence="2">Th15_F1_A12</strain>
    </source>
</reference>
<evidence type="ECO:0000313" key="3">
    <source>
        <dbReference type="Proteomes" id="UP001295462"/>
    </source>
</evidence>
<organism evidence="2 3">
    <name type="scientific">Vibrio jasicida</name>
    <dbReference type="NCBI Taxonomy" id="766224"/>
    <lineage>
        <taxon>Bacteria</taxon>
        <taxon>Pseudomonadati</taxon>
        <taxon>Pseudomonadota</taxon>
        <taxon>Gammaproteobacteria</taxon>
        <taxon>Vibrionales</taxon>
        <taxon>Vibrionaceae</taxon>
        <taxon>Vibrio</taxon>
    </lineage>
</organism>
<dbReference type="AlphaFoldDB" id="A0AAU9QWP3"/>
<evidence type="ECO:0000313" key="2">
    <source>
        <dbReference type="EMBL" id="CAH1601510.1"/>
    </source>
</evidence>
<name>A0AAU9QWP3_9VIBR</name>
<dbReference type="Proteomes" id="UP001295462">
    <property type="component" value="Unassembled WGS sequence"/>
</dbReference>
<feature type="compositionally biased region" description="Polar residues" evidence="1">
    <location>
        <begin position="1"/>
        <end position="40"/>
    </location>
</feature>
<comment type="caution">
    <text evidence="2">The sequence shown here is derived from an EMBL/GenBank/DDBJ whole genome shotgun (WGS) entry which is preliminary data.</text>
</comment>
<sequence>MSVQENAPTTEQKSTNQSTDDKAQQAQTSKVDNGNVAPQGSSESNSVDSKVDSEVVKKPSPSKKNTDHDKGFISEKNFSYLLIALLVIISFVQIRQISALQQDNEWLAQQITNIQNSEQPEQKFAIMSFDDTVKSWRAVDPSGKAISKIMDTTIQSYNAKGITILDSTAVIGGKGNLEFINVSPERYMKEQTSDQK</sequence>
<feature type="region of interest" description="Disordered" evidence="1">
    <location>
        <begin position="1"/>
        <end position="69"/>
    </location>
</feature>
<gene>
    <name evidence="2" type="ORF">THF1A12_50078</name>
</gene>
<dbReference type="RefSeq" id="WP_409589914.1">
    <property type="nucleotide sequence ID" value="NZ_CAKMTZ010000104.1"/>
</dbReference>
<protein>
    <submittedName>
        <fullName evidence="2">Uncharacterized protein</fullName>
    </submittedName>
</protein>
<dbReference type="EMBL" id="CAKMUD010000105">
    <property type="protein sequence ID" value="CAH1601510.1"/>
    <property type="molecule type" value="Genomic_DNA"/>
</dbReference>
<accession>A0AAU9QWP3</accession>
<evidence type="ECO:0000256" key="1">
    <source>
        <dbReference type="SAM" id="MobiDB-lite"/>
    </source>
</evidence>
<proteinExistence type="predicted"/>